<dbReference type="InterPro" id="IPR013655">
    <property type="entry name" value="PAS_fold_3"/>
</dbReference>
<dbReference type="SMART" id="SM00052">
    <property type="entry name" value="EAL"/>
    <property type="match status" value="1"/>
</dbReference>
<dbReference type="Pfam" id="PF00563">
    <property type="entry name" value="EAL"/>
    <property type="match status" value="1"/>
</dbReference>
<reference evidence="3 4" key="1">
    <citation type="submission" date="2024-04" db="EMBL/GenBank/DDBJ databases">
        <title>Human intestinal bacterial collection.</title>
        <authorList>
            <person name="Pauvert C."/>
            <person name="Hitch T.C.A."/>
            <person name="Clavel T."/>
        </authorList>
    </citation>
    <scope>NUCLEOTIDE SEQUENCE [LARGE SCALE GENOMIC DNA]</scope>
    <source>
        <strain evidence="3 4">CLA-KB-H42</strain>
    </source>
</reference>
<dbReference type="CDD" id="cd01949">
    <property type="entry name" value="GGDEF"/>
    <property type="match status" value="2"/>
</dbReference>
<dbReference type="Pfam" id="PF08447">
    <property type="entry name" value="PAS_3"/>
    <property type="match status" value="1"/>
</dbReference>
<protein>
    <submittedName>
        <fullName evidence="3">EAL domain-containing protein</fullName>
    </submittedName>
</protein>
<evidence type="ECO:0000313" key="3">
    <source>
        <dbReference type="EMBL" id="MEQ3361903.1"/>
    </source>
</evidence>
<name>A0ABV1JA17_9ACTN</name>
<dbReference type="InterPro" id="IPR001633">
    <property type="entry name" value="EAL_dom"/>
</dbReference>
<dbReference type="InterPro" id="IPR052155">
    <property type="entry name" value="Biofilm_reg_signaling"/>
</dbReference>
<gene>
    <name evidence="3" type="ORF">AAA083_02805</name>
</gene>
<dbReference type="CDD" id="cd01948">
    <property type="entry name" value="EAL"/>
    <property type="match status" value="1"/>
</dbReference>
<proteinExistence type="predicted"/>
<dbReference type="SMART" id="SM00267">
    <property type="entry name" value="GGDEF"/>
    <property type="match status" value="2"/>
</dbReference>
<dbReference type="Pfam" id="PF13426">
    <property type="entry name" value="PAS_9"/>
    <property type="match status" value="1"/>
</dbReference>
<dbReference type="SMART" id="SM00086">
    <property type="entry name" value="PAC"/>
    <property type="match status" value="3"/>
</dbReference>
<dbReference type="PROSITE" id="PS50883">
    <property type="entry name" value="EAL"/>
    <property type="match status" value="1"/>
</dbReference>
<dbReference type="InterPro" id="IPR035919">
    <property type="entry name" value="EAL_sf"/>
</dbReference>
<dbReference type="PROSITE" id="PS50887">
    <property type="entry name" value="GGDEF"/>
    <property type="match status" value="2"/>
</dbReference>
<dbReference type="PANTHER" id="PTHR44757">
    <property type="entry name" value="DIGUANYLATE CYCLASE DGCP"/>
    <property type="match status" value="1"/>
</dbReference>
<dbReference type="EMBL" id="JBBNOP010000002">
    <property type="protein sequence ID" value="MEQ3361903.1"/>
    <property type="molecule type" value="Genomic_DNA"/>
</dbReference>
<dbReference type="NCBIfam" id="TIGR00254">
    <property type="entry name" value="GGDEF"/>
    <property type="match status" value="2"/>
</dbReference>
<dbReference type="CDD" id="cd00130">
    <property type="entry name" value="PAS"/>
    <property type="match status" value="2"/>
</dbReference>
<comment type="caution">
    <text evidence="3">The sequence shown here is derived from an EMBL/GenBank/DDBJ whole genome shotgun (WGS) entry which is preliminary data.</text>
</comment>
<accession>A0ABV1JA17</accession>
<dbReference type="InterPro" id="IPR035965">
    <property type="entry name" value="PAS-like_dom_sf"/>
</dbReference>
<keyword evidence="4" id="KW-1185">Reference proteome</keyword>
<dbReference type="InterPro" id="IPR000160">
    <property type="entry name" value="GGDEF_dom"/>
</dbReference>
<dbReference type="SUPFAM" id="SSF55073">
    <property type="entry name" value="Nucleotide cyclase"/>
    <property type="match status" value="2"/>
</dbReference>
<evidence type="ECO:0000259" key="2">
    <source>
        <dbReference type="PROSITE" id="PS50887"/>
    </source>
</evidence>
<dbReference type="SUPFAM" id="SSF141868">
    <property type="entry name" value="EAL domain-like"/>
    <property type="match status" value="1"/>
</dbReference>
<dbReference type="Pfam" id="PF00990">
    <property type="entry name" value="GGDEF"/>
    <property type="match status" value="2"/>
</dbReference>
<dbReference type="NCBIfam" id="TIGR00229">
    <property type="entry name" value="sensory_box"/>
    <property type="match status" value="2"/>
</dbReference>
<dbReference type="Gene3D" id="3.20.20.450">
    <property type="entry name" value="EAL domain"/>
    <property type="match status" value="1"/>
</dbReference>
<feature type="domain" description="GGDEF" evidence="2">
    <location>
        <begin position="52"/>
        <end position="180"/>
    </location>
</feature>
<dbReference type="Gene3D" id="3.30.70.270">
    <property type="match status" value="2"/>
</dbReference>
<feature type="domain" description="EAL" evidence="1">
    <location>
        <begin position="189"/>
        <end position="444"/>
    </location>
</feature>
<dbReference type="Pfam" id="PF13188">
    <property type="entry name" value="PAS_8"/>
    <property type="match status" value="1"/>
</dbReference>
<dbReference type="RefSeq" id="WP_349227095.1">
    <property type="nucleotide sequence ID" value="NZ_JBBNOP010000002.1"/>
</dbReference>
<organism evidence="3 4">
    <name type="scientific">Raoultibacter massiliensis</name>
    <dbReference type="NCBI Taxonomy" id="1852371"/>
    <lineage>
        <taxon>Bacteria</taxon>
        <taxon>Bacillati</taxon>
        <taxon>Actinomycetota</taxon>
        <taxon>Coriobacteriia</taxon>
        <taxon>Eggerthellales</taxon>
        <taxon>Eggerthellaceae</taxon>
        <taxon>Raoultibacter</taxon>
    </lineage>
</organism>
<dbReference type="SMART" id="SM00091">
    <property type="entry name" value="PAS"/>
    <property type="match status" value="2"/>
</dbReference>
<dbReference type="Proteomes" id="UP001487305">
    <property type="component" value="Unassembled WGS sequence"/>
</dbReference>
<dbReference type="InterPro" id="IPR000014">
    <property type="entry name" value="PAS"/>
</dbReference>
<dbReference type="InterPro" id="IPR029787">
    <property type="entry name" value="Nucleotide_cyclase"/>
</dbReference>
<dbReference type="PANTHER" id="PTHR44757:SF2">
    <property type="entry name" value="BIOFILM ARCHITECTURE MAINTENANCE PROTEIN MBAA"/>
    <property type="match status" value="1"/>
</dbReference>
<sequence>MGDPYAHGAKRLKKPFAEQVAAASRNDAITGLYDADGFADTVRRLLEENPQTEFIIVYGDLDRFKVFNDLYGAKAGDDLLAAVGRMIADRLPEHAVSARLRADHFVCCMPKESFDPVLFLAELDVWLAAYPVDFAFFVRLGIYAIDDPALDVARMCDRALLALHEAKKGAGASSCARYDDSLRDTLLKEQEMVGDMANALEQGQFGPFFQPQYRYSDGSIVGAEVLARWKHPVRGLVGPGEFIPIFERNGLVAKLDFYLWEAACKALRSWLDDKTIERVPPLAVNISRVDIYRDDLCDFLKLLVKRYDIAPDLLHLEITESAYMEAPEQLIGVVAELREAGFSVAMDDFGSGYSSLNTLNDVPVDVLKLDMGFLEARNDTRGGIILASIVRMARWLDLPVIAEGVETQYQADYLAGIGCDVMQGYLFAKPLDRDDYESLLVGQSSGAAGPHMGEEVEDVIPDVWDADSHFALLFNRFVGPAVLAEYSLANQNLEIIRGNDAFRSWFSGRFTEKVGWSVRFLTELSDGDRMAAEATIEQVARSGESGECEVRVCGEGGEKAWVRIRVRALARTSDVCSLFLQFEQTSEPQVLRDRLRATIDSIPGGILFLEIGRGSAKLLDFSDAAAEMSDCTREEFEEAAQPDVRSIVVKRDRKFIEAGIDDMRNGSDRFACTVRICGKKGGIRWVHVSSSVMYRDEETLCIAAVLIDVTKDKEVQQRVKLQAATQMRLYDAMPCGILRYAAEGSLKLVSINRTGCEMFGCANSDEFFEMVGDDVFGPLAPESKDDQLAALEELKRGTSSIMPFECRAMRKDGSMIWIEGYSSLTEGEDGTPLVQAAFNDVSHQRLEEHERDMRRYSSVLCSVYDEVLEYDCVQNTCRVVYSAHRPSANAEPIPMKLAIERWSKHIPEKSDRDKLRAALEACSGTSGREPFVCSYRLMAGGKAVWCQSTFLRVSDDFVLWCNKDVSEHVSAEDRRMIARVSDIVGKLPVGIGVYRYTDEGVYPFYVSDLMCSMFGRERSEYNEIIETGSALSVLPVFLDAGGGIAIGDIVQNGIDVELETKRLDGTSINVHVQGRAVREGEGFEAGDGEGVFIYVVATDVTEAVRERRAAAWLNERYRILSEMTHAISFDYDFESDTVYFYIDRTGSGMEAQVIPRYFETLSKSRCGVVHPDSIDTVHAMFERVRNGAESGAIEYQADYYGRGYEWYRTNLFVVSDDAGSRHLVGLIESIQNEFVLRRRAELDETTGLTNHATAKDLVNLALSDPQVRGSSVCAVLDIDDFKLVNDTCGHIEGDALLHEVGTVLISSFRESDILGRVGGDEFMLLLKNIELEDALSKLRGVADRISEYVLPKLDASPSLSIGVYAIGEDDLTYRDAFVKADDALYRAKRAGKNRIVVYQPNCMPE</sequence>
<dbReference type="InterPro" id="IPR001610">
    <property type="entry name" value="PAC"/>
</dbReference>
<evidence type="ECO:0000259" key="1">
    <source>
        <dbReference type="PROSITE" id="PS50883"/>
    </source>
</evidence>
<evidence type="ECO:0000313" key="4">
    <source>
        <dbReference type="Proteomes" id="UP001487305"/>
    </source>
</evidence>
<dbReference type="InterPro" id="IPR043128">
    <property type="entry name" value="Rev_trsase/Diguanyl_cyclase"/>
</dbReference>
<dbReference type="SUPFAM" id="SSF55785">
    <property type="entry name" value="PYP-like sensor domain (PAS domain)"/>
    <property type="match status" value="3"/>
</dbReference>
<dbReference type="Gene3D" id="3.30.450.20">
    <property type="entry name" value="PAS domain"/>
    <property type="match status" value="3"/>
</dbReference>
<feature type="domain" description="GGDEF" evidence="2">
    <location>
        <begin position="1269"/>
        <end position="1400"/>
    </location>
</feature>